<keyword evidence="11" id="KW-0479">Metal-binding</keyword>
<organism evidence="31 32">
    <name type="scientific">Stentor coeruleus</name>
    <dbReference type="NCBI Taxonomy" id="5963"/>
    <lineage>
        <taxon>Eukaryota</taxon>
        <taxon>Sar</taxon>
        <taxon>Alveolata</taxon>
        <taxon>Ciliophora</taxon>
        <taxon>Postciliodesmatophora</taxon>
        <taxon>Heterotrichea</taxon>
        <taxon>Heterotrichida</taxon>
        <taxon>Stentoridae</taxon>
        <taxon>Stentor</taxon>
    </lineage>
</organism>
<evidence type="ECO:0000256" key="3">
    <source>
        <dbReference type="ARBA" id="ARBA00004342"/>
    </source>
</evidence>
<dbReference type="GO" id="GO:0004674">
    <property type="term" value="F:protein serine/threonine kinase activity"/>
    <property type="evidence" value="ECO:0007669"/>
    <property type="project" value="UniProtKB-KW"/>
</dbReference>
<feature type="domain" description="EF-hand" evidence="30">
    <location>
        <begin position="464"/>
        <end position="499"/>
    </location>
</feature>
<keyword evidence="20" id="KW-0564">Palmitate</keyword>
<evidence type="ECO:0000256" key="7">
    <source>
        <dbReference type="ARBA" id="ARBA00022511"/>
    </source>
</evidence>
<evidence type="ECO:0000256" key="12">
    <source>
        <dbReference type="ARBA" id="ARBA00022737"/>
    </source>
</evidence>
<evidence type="ECO:0000256" key="22">
    <source>
        <dbReference type="ARBA" id="ARBA00023288"/>
    </source>
</evidence>
<keyword evidence="21" id="KW-0966">Cell projection</keyword>
<dbReference type="InterPro" id="IPR000719">
    <property type="entry name" value="Prot_kinase_dom"/>
</dbReference>
<dbReference type="InterPro" id="IPR050205">
    <property type="entry name" value="CDPK_Ser/Thr_kinases"/>
</dbReference>
<dbReference type="OrthoDB" id="3260205at2759"/>
<evidence type="ECO:0000256" key="8">
    <source>
        <dbReference type="ARBA" id="ARBA00022527"/>
    </source>
</evidence>
<evidence type="ECO:0000256" key="27">
    <source>
        <dbReference type="ARBA" id="ARBA00068067"/>
    </source>
</evidence>
<evidence type="ECO:0000259" key="29">
    <source>
        <dbReference type="PROSITE" id="PS50011"/>
    </source>
</evidence>
<keyword evidence="9" id="KW-0808">Transferase</keyword>
<dbReference type="PROSITE" id="PS50222">
    <property type="entry name" value="EF_HAND_2"/>
    <property type="match status" value="4"/>
</dbReference>
<protein>
    <recommendedName>
        <fullName evidence="27">Calcium-dependent protein kinase 1</fullName>
        <ecNumber evidence="5">2.7.11.1</ecNumber>
    </recommendedName>
</protein>
<evidence type="ECO:0000256" key="26">
    <source>
        <dbReference type="ARBA" id="ARBA00060437"/>
    </source>
</evidence>
<evidence type="ECO:0000256" key="11">
    <source>
        <dbReference type="ARBA" id="ARBA00022723"/>
    </source>
</evidence>
<evidence type="ECO:0000256" key="25">
    <source>
        <dbReference type="ARBA" id="ARBA00048679"/>
    </source>
</evidence>
<keyword evidence="14" id="KW-0418">Kinase</keyword>
<evidence type="ECO:0000256" key="6">
    <source>
        <dbReference type="ARBA" id="ARBA00022475"/>
    </source>
</evidence>
<dbReference type="GO" id="GO:0005886">
    <property type="term" value="C:plasma membrane"/>
    <property type="evidence" value="ECO:0007669"/>
    <property type="project" value="UniProtKB-SubCell"/>
</dbReference>
<dbReference type="Gene3D" id="1.10.510.10">
    <property type="entry name" value="Transferase(Phosphotransferase) domain 1"/>
    <property type="match status" value="1"/>
</dbReference>
<dbReference type="CDD" id="cd05117">
    <property type="entry name" value="STKc_CAMK"/>
    <property type="match status" value="1"/>
</dbReference>
<keyword evidence="22" id="KW-0449">Lipoprotein</keyword>
<name>A0A1R2CTS6_9CILI</name>
<evidence type="ECO:0000256" key="14">
    <source>
        <dbReference type="ARBA" id="ARBA00022777"/>
    </source>
</evidence>
<dbReference type="Proteomes" id="UP000187209">
    <property type="component" value="Unassembled WGS sequence"/>
</dbReference>
<keyword evidence="16 28" id="KW-0067">ATP-binding</keyword>
<keyword evidence="18" id="KW-1043">Host membrane</keyword>
<dbReference type="InterPro" id="IPR002048">
    <property type="entry name" value="EF_hand_dom"/>
</dbReference>
<dbReference type="EMBL" id="MPUH01000062">
    <property type="protein sequence ID" value="OMJ92407.1"/>
    <property type="molecule type" value="Genomic_DNA"/>
</dbReference>
<evidence type="ECO:0000256" key="21">
    <source>
        <dbReference type="ARBA" id="ARBA00023273"/>
    </source>
</evidence>
<dbReference type="GO" id="GO:0020005">
    <property type="term" value="C:symbiont-containing vacuole membrane"/>
    <property type="evidence" value="ECO:0007669"/>
    <property type="project" value="UniProtKB-SubCell"/>
</dbReference>
<evidence type="ECO:0000313" key="32">
    <source>
        <dbReference type="Proteomes" id="UP000187209"/>
    </source>
</evidence>
<reference evidence="31 32" key="1">
    <citation type="submission" date="2016-11" db="EMBL/GenBank/DDBJ databases">
        <title>The macronuclear genome of Stentor coeruleus: a giant cell with tiny introns.</title>
        <authorList>
            <person name="Slabodnick M."/>
            <person name="Ruby J.G."/>
            <person name="Reiff S.B."/>
            <person name="Swart E.C."/>
            <person name="Gosai S."/>
            <person name="Prabakaran S."/>
            <person name="Witkowska E."/>
            <person name="Larue G.E."/>
            <person name="Fisher S."/>
            <person name="Freeman R.M."/>
            <person name="Gunawardena J."/>
            <person name="Chu W."/>
            <person name="Stover N.A."/>
            <person name="Gregory B.D."/>
            <person name="Nowacki M."/>
            <person name="Derisi J."/>
            <person name="Roy S.W."/>
            <person name="Marshall W.F."/>
            <person name="Sood P."/>
        </authorList>
    </citation>
    <scope>NUCLEOTIDE SEQUENCE [LARGE SCALE GENOMIC DNA]</scope>
    <source>
        <strain evidence="31">WM001</strain>
    </source>
</reference>
<evidence type="ECO:0000256" key="5">
    <source>
        <dbReference type="ARBA" id="ARBA00012513"/>
    </source>
</evidence>
<evidence type="ECO:0000256" key="2">
    <source>
        <dbReference type="ARBA" id="ARBA00004230"/>
    </source>
</evidence>
<feature type="domain" description="EF-hand" evidence="30">
    <location>
        <begin position="356"/>
        <end position="391"/>
    </location>
</feature>
<dbReference type="PROSITE" id="PS00108">
    <property type="entry name" value="PROTEIN_KINASE_ST"/>
    <property type="match status" value="1"/>
</dbReference>
<dbReference type="GO" id="GO:0031514">
    <property type="term" value="C:motile cilium"/>
    <property type="evidence" value="ECO:0007669"/>
    <property type="project" value="UniProtKB-SubCell"/>
</dbReference>
<evidence type="ECO:0000256" key="24">
    <source>
        <dbReference type="ARBA" id="ARBA00047899"/>
    </source>
</evidence>
<keyword evidence="19" id="KW-0969">Cilium</keyword>
<dbReference type="Gene3D" id="3.30.200.20">
    <property type="entry name" value="Phosphorylase Kinase, domain 1"/>
    <property type="match status" value="1"/>
</dbReference>
<dbReference type="FunFam" id="1.10.510.10:FF:000398">
    <property type="entry name" value="Calcium-dependent protein kinase 1"/>
    <property type="match status" value="1"/>
</dbReference>
<evidence type="ECO:0000313" key="31">
    <source>
        <dbReference type="EMBL" id="OMJ92407.1"/>
    </source>
</evidence>
<keyword evidence="8" id="KW-0723">Serine/threonine-protein kinase</keyword>
<evidence type="ECO:0000256" key="19">
    <source>
        <dbReference type="ARBA" id="ARBA00023069"/>
    </source>
</evidence>
<gene>
    <name evidence="31" type="ORF">SteCoe_4854</name>
</gene>
<feature type="domain" description="Protein kinase" evidence="29">
    <location>
        <begin position="50"/>
        <end position="308"/>
    </location>
</feature>
<dbReference type="InterPro" id="IPR011009">
    <property type="entry name" value="Kinase-like_dom_sf"/>
</dbReference>
<dbReference type="AlphaFoldDB" id="A0A1R2CTS6"/>
<dbReference type="GO" id="GO:0020002">
    <property type="term" value="C:host cell plasma membrane"/>
    <property type="evidence" value="ECO:0007669"/>
    <property type="project" value="UniProtKB-SubCell"/>
</dbReference>
<keyword evidence="15" id="KW-0106">Calcium</keyword>
<evidence type="ECO:0000259" key="30">
    <source>
        <dbReference type="PROSITE" id="PS50222"/>
    </source>
</evidence>
<dbReference type="Pfam" id="PF13499">
    <property type="entry name" value="EF-hand_7"/>
    <property type="match status" value="2"/>
</dbReference>
<dbReference type="PROSITE" id="PS00018">
    <property type="entry name" value="EF_HAND_1"/>
    <property type="match status" value="3"/>
</dbReference>
<sequence length="501" mass="57304">MGCSPLGIFGRKNESHSEKSSEYIVNNTQSLKIDARLFINKRTGLLSQEYTIGPKIGAGSFGFVREATSINLKKKRAIKSIKKSEISQSLKERAEFVAEVNILIKTDHPNVVKLYEFYEDDRYYHLVTEFLTGGELLDFIIKRKWLCEPIAAHFMSQLLSGVAYCHSNNIVHRDLKPENLLLDKDTPEALLKIIDFGTSKIFDPTKRMTHKYGTVYYVAPEVLQGYYNEKCDIWSCGVILYLLLSGRPPFYAKSHEEILEKILKGHYSFEEPEWDEVSNDAKDLINQMLHRNYNFRISALDAQKHPWFLSQKCNGRRLSSQVRHKSALANLQNFRAECKFQQAVLTFIASQLLTKEESKRFIEAFKAIDTNGDGKLSKEELLQSYKNEINELSAIEEIEKIMKKADSNNSGYIDYTEFVIASAKSEMLLCNSNLEQAFKAFDTDGNGKISAEELKGILGNGLKANDEIWLKLIKEVDENGDGEIDIDEFKTMMMKLINQEI</sequence>
<dbReference type="GO" id="GO:0005524">
    <property type="term" value="F:ATP binding"/>
    <property type="evidence" value="ECO:0007669"/>
    <property type="project" value="UniProtKB-UniRule"/>
</dbReference>
<feature type="domain" description="EF-hand" evidence="30">
    <location>
        <begin position="429"/>
        <end position="463"/>
    </location>
</feature>
<keyword evidence="12" id="KW-0677">Repeat</keyword>
<evidence type="ECO:0000256" key="23">
    <source>
        <dbReference type="ARBA" id="ARBA00024334"/>
    </source>
</evidence>
<comment type="similarity">
    <text evidence="23">Belongs to the protein kinase superfamily. Ser/Thr protein kinase family. CDPK subfamily.</text>
</comment>
<dbReference type="InterPro" id="IPR008271">
    <property type="entry name" value="Ser/Thr_kinase_AS"/>
</dbReference>
<dbReference type="GO" id="GO:0005509">
    <property type="term" value="F:calcium ion binding"/>
    <property type="evidence" value="ECO:0007669"/>
    <property type="project" value="InterPro"/>
</dbReference>
<evidence type="ECO:0000256" key="18">
    <source>
        <dbReference type="ARBA" id="ARBA00022870"/>
    </source>
</evidence>
<dbReference type="InterPro" id="IPR018247">
    <property type="entry name" value="EF_Hand_1_Ca_BS"/>
</dbReference>
<dbReference type="FunFam" id="1.10.238.10:FF:000585">
    <property type="entry name" value="Calcium-dependent protein kinase-a"/>
    <property type="match status" value="1"/>
</dbReference>
<feature type="domain" description="EF-hand" evidence="30">
    <location>
        <begin position="393"/>
        <end position="428"/>
    </location>
</feature>
<evidence type="ECO:0000256" key="16">
    <source>
        <dbReference type="ARBA" id="ARBA00022840"/>
    </source>
</evidence>
<dbReference type="PROSITE" id="PS50011">
    <property type="entry name" value="PROTEIN_KINASE_DOM"/>
    <property type="match status" value="1"/>
</dbReference>
<evidence type="ECO:0000256" key="10">
    <source>
        <dbReference type="ARBA" id="ARBA00022707"/>
    </source>
</evidence>
<comment type="catalytic activity">
    <reaction evidence="25">
        <text>L-seryl-[protein] + ATP = O-phospho-L-seryl-[protein] + ADP + H(+)</text>
        <dbReference type="Rhea" id="RHEA:17989"/>
        <dbReference type="Rhea" id="RHEA-COMP:9863"/>
        <dbReference type="Rhea" id="RHEA-COMP:11604"/>
        <dbReference type="ChEBI" id="CHEBI:15378"/>
        <dbReference type="ChEBI" id="CHEBI:29999"/>
        <dbReference type="ChEBI" id="CHEBI:30616"/>
        <dbReference type="ChEBI" id="CHEBI:83421"/>
        <dbReference type="ChEBI" id="CHEBI:456216"/>
        <dbReference type="EC" id="2.7.11.1"/>
    </reaction>
</comment>
<evidence type="ECO:0000256" key="13">
    <source>
        <dbReference type="ARBA" id="ARBA00022741"/>
    </source>
</evidence>
<keyword evidence="17" id="KW-0282">Flagellum</keyword>
<dbReference type="SUPFAM" id="SSF47473">
    <property type="entry name" value="EF-hand"/>
    <property type="match status" value="1"/>
</dbReference>
<evidence type="ECO:0000256" key="15">
    <source>
        <dbReference type="ARBA" id="ARBA00022837"/>
    </source>
</evidence>
<keyword evidence="7" id="KW-1032">Host cell membrane</keyword>
<dbReference type="CDD" id="cd00051">
    <property type="entry name" value="EFh"/>
    <property type="match status" value="1"/>
</dbReference>
<keyword evidence="18" id="KW-0472">Membrane</keyword>
<evidence type="ECO:0000256" key="28">
    <source>
        <dbReference type="PROSITE-ProRule" id="PRU10141"/>
    </source>
</evidence>
<dbReference type="PANTHER" id="PTHR24349">
    <property type="entry name" value="SERINE/THREONINE-PROTEIN KINASE"/>
    <property type="match status" value="1"/>
</dbReference>
<dbReference type="FunFam" id="3.30.200.20:FF:000315">
    <property type="entry name" value="Calcium-dependent protein kinase 3"/>
    <property type="match status" value="1"/>
</dbReference>
<comment type="cofactor">
    <cofactor evidence="1">
        <name>Mg(2+)</name>
        <dbReference type="ChEBI" id="CHEBI:18420"/>
    </cofactor>
</comment>
<keyword evidence="6" id="KW-1003">Cell membrane</keyword>
<dbReference type="SMART" id="SM00220">
    <property type="entry name" value="S_TKc"/>
    <property type="match status" value="1"/>
</dbReference>
<evidence type="ECO:0000256" key="9">
    <source>
        <dbReference type="ARBA" id="ARBA00022679"/>
    </source>
</evidence>
<evidence type="ECO:0000256" key="1">
    <source>
        <dbReference type="ARBA" id="ARBA00001946"/>
    </source>
</evidence>
<keyword evidence="32" id="KW-1185">Reference proteome</keyword>
<comment type="caution">
    <text evidence="31">The sequence shown here is derived from an EMBL/GenBank/DDBJ whole genome shotgun (WGS) entry which is preliminary data.</text>
</comment>
<keyword evidence="10" id="KW-0519">Myristate</keyword>
<evidence type="ECO:0000256" key="17">
    <source>
        <dbReference type="ARBA" id="ARBA00022846"/>
    </source>
</evidence>
<dbReference type="SUPFAM" id="SSF56112">
    <property type="entry name" value="Protein kinase-like (PK-like)"/>
    <property type="match status" value="1"/>
</dbReference>
<keyword evidence="13 28" id="KW-0547">Nucleotide-binding</keyword>
<accession>A0A1R2CTS6</accession>
<evidence type="ECO:0000256" key="20">
    <source>
        <dbReference type="ARBA" id="ARBA00023139"/>
    </source>
</evidence>
<comment type="subcellular location">
    <subcellularLocation>
        <location evidence="3">Cell membrane</location>
        <topology evidence="3">Lipid-anchor</topology>
        <orientation evidence="3">Cytoplasmic side</orientation>
    </subcellularLocation>
    <subcellularLocation>
        <location evidence="2">Cell projection</location>
        <location evidence="2">Cilium</location>
        <location evidence="2">Flagellum</location>
    </subcellularLocation>
    <subcellularLocation>
        <location evidence="4">Host cell membrane</location>
        <topology evidence="4">Lipid-anchor</topology>
    </subcellularLocation>
    <subcellularLocation>
        <location evidence="26">Parasitophorous vacuole membrane</location>
        <topology evidence="26">Lipid-anchor</topology>
    </subcellularLocation>
</comment>
<dbReference type="Pfam" id="PF00069">
    <property type="entry name" value="Pkinase"/>
    <property type="match status" value="1"/>
</dbReference>
<proteinExistence type="inferred from homology"/>
<evidence type="ECO:0000256" key="4">
    <source>
        <dbReference type="ARBA" id="ARBA00004425"/>
    </source>
</evidence>
<feature type="binding site" evidence="28">
    <location>
        <position position="83"/>
    </location>
    <ligand>
        <name>ATP</name>
        <dbReference type="ChEBI" id="CHEBI:30616"/>
    </ligand>
</feature>
<dbReference type="InterPro" id="IPR017441">
    <property type="entry name" value="Protein_kinase_ATP_BS"/>
</dbReference>
<dbReference type="EC" id="2.7.11.1" evidence="5"/>
<comment type="catalytic activity">
    <reaction evidence="24">
        <text>L-threonyl-[protein] + ATP = O-phospho-L-threonyl-[protein] + ADP + H(+)</text>
        <dbReference type="Rhea" id="RHEA:46608"/>
        <dbReference type="Rhea" id="RHEA-COMP:11060"/>
        <dbReference type="Rhea" id="RHEA-COMP:11605"/>
        <dbReference type="ChEBI" id="CHEBI:15378"/>
        <dbReference type="ChEBI" id="CHEBI:30013"/>
        <dbReference type="ChEBI" id="CHEBI:30616"/>
        <dbReference type="ChEBI" id="CHEBI:61977"/>
        <dbReference type="ChEBI" id="CHEBI:456216"/>
        <dbReference type="EC" id="2.7.11.1"/>
    </reaction>
</comment>
<dbReference type="SMART" id="SM00054">
    <property type="entry name" value="EFh"/>
    <property type="match status" value="4"/>
</dbReference>
<dbReference type="Gene3D" id="1.10.238.10">
    <property type="entry name" value="EF-hand"/>
    <property type="match status" value="2"/>
</dbReference>
<dbReference type="InterPro" id="IPR011992">
    <property type="entry name" value="EF-hand-dom_pair"/>
</dbReference>
<dbReference type="PROSITE" id="PS00107">
    <property type="entry name" value="PROTEIN_KINASE_ATP"/>
    <property type="match status" value="1"/>
</dbReference>